<name>A0AAD8M3C7_9APIA</name>
<evidence type="ECO:0000313" key="5">
    <source>
        <dbReference type="EMBL" id="KAK1360480.1"/>
    </source>
</evidence>
<keyword evidence="3" id="KW-0687">Ribonucleoprotein</keyword>
<dbReference type="InterPro" id="IPR012340">
    <property type="entry name" value="NA-bd_OB-fold"/>
</dbReference>
<evidence type="ECO:0000313" key="6">
    <source>
        <dbReference type="Proteomes" id="UP001237642"/>
    </source>
</evidence>
<dbReference type="SUPFAM" id="SSF50249">
    <property type="entry name" value="Nucleic acid-binding proteins"/>
    <property type="match status" value="1"/>
</dbReference>
<dbReference type="Pfam" id="PF01200">
    <property type="entry name" value="Ribosomal_S28e"/>
    <property type="match status" value="1"/>
</dbReference>
<dbReference type="PROSITE" id="PS00961">
    <property type="entry name" value="RIBOSOMAL_S28E"/>
    <property type="match status" value="1"/>
</dbReference>
<accession>A0AAD8M3C7</accession>
<comment type="caution">
    <text evidence="5">The sequence shown here is derived from an EMBL/GenBank/DDBJ whole genome shotgun (WGS) entry which is preliminary data.</text>
</comment>
<dbReference type="Proteomes" id="UP001237642">
    <property type="component" value="Unassembled WGS sequence"/>
</dbReference>
<dbReference type="Gene3D" id="2.40.50.140">
    <property type="entry name" value="Nucleic acid-binding proteins"/>
    <property type="match status" value="1"/>
</dbReference>
<evidence type="ECO:0000256" key="4">
    <source>
        <dbReference type="SAM" id="Phobius"/>
    </source>
</evidence>
<dbReference type="GO" id="GO:0022627">
    <property type="term" value="C:cytosolic small ribosomal subunit"/>
    <property type="evidence" value="ECO:0007669"/>
    <property type="project" value="TreeGrafter"/>
</dbReference>
<dbReference type="AlphaFoldDB" id="A0AAD8M3C7"/>
<evidence type="ECO:0000256" key="2">
    <source>
        <dbReference type="ARBA" id="ARBA00022980"/>
    </source>
</evidence>
<dbReference type="GO" id="GO:0030490">
    <property type="term" value="P:maturation of SSU-rRNA"/>
    <property type="evidence" value="ECO:0007669"/>
    <property type="project" value="TreeGrafter"/>
</dbReference>
<evidence type="ECO:0000256" key="1">
    <source>
        <dbReference type="ARBA" id="ARBA00005943"/>
    </source>
</evidence>
<gene>
    <name evidence="5" type="ORF">POM88_044954</name>
</gene>
<dbReference type="GO" id="GO:0003735">
    <property type="term" value="F:structural constituent of ribosome"/>
    <property type="evidence" value="ECO:0007669"/>
    <property type="project" value="InterPro"/>
</dbReference>
<dbReference type="GO" id="GO:0006412">
    <property type="term" value="P:translation"/>
    <property type="evidence" value="ECO:0007669"/>
    <property type="project" value="InterPro"/>
</dbReference>
<dbReference type="PANTHER" id="PTHR10769:SF3">
    <property type="entry name" value="SMALL RIBOSOMAL SUBUNIT PROTEIN ES28"/>
    <property type="match status" value="1"/>
</dbReference>
<sequence>MMMDDVHVYFILVFVNTPIIWFAAVSGVISYIHLWELRPPQQLISSLNHLRMETQLKHAVVVKVMGRTGSRGQVTQVRVKFLEDQTRYIMRNVKGPVREGDILTLLESEREARRLR</sequence>
<dbReference type="FunFam" id="2.40.50.140:FF:000025">
    <property type="entry name" value="40S ribosomal protein S28"/>
    <property type="match status" value="1"/>
</dbReference>
<keyword evidence="4" id="KW-0812">Transmembrane</keyword>
<dbReference type="EMBL" id="JAUIZM010000010">
    <property type="protein sequence ID" value="KAK1360480.1"/>
    <property type="molecule type" value="Genomic_DNA"/>
</dbReference>
<reference evidence="5" key="1">
    <citation type="submission" date="2023-02" db="EMBL/GenBank/DDBJ databases">
        <title>Genome of toxic invasive species Heracleum sosnowskyi carries increased number of genes despite the absence of recent whole-genome duplications.</title>
        <authorList>
            <person name="Schelkunov M."/>
            <person name="Shtratnikova V."/>
            <person name="Makarenko M."/>
            <person name="Klepikova A."/>
            <person name="Omelchenko D."/>
            <person name="Novikova G."/>
            <person name="Obukhova E."/>
            <person name="Bogdanov V."/>
            <person name="Penin A."/>
            <person name="Logacheva M."/>
        </authorList>
    </citation>
    <scope>NUCLEOTIDE SEQUENCE</scope>
    <source>
        <strain evidence="5">Hsosn_3</strain>
        <tissue evidence="5">Leaf</tissue>
    </source>
</reference>
<comment type="similarity">
    <text evidence="1">Belongs to the eukaryotic ribosomal protein eS28 family.</text>
</comment>
<keyword evidence="4" id="KW-1133">Transmembrane helix</keyword>
<dbReference type="PANTHER" id="PTHR10769">
    <property type="entry name" value="40S RIBOSOMAL PROTEIN S28"/>
    <property type="match status" value="1"/>
</dbReference>
<evidence type="ECO:0000256" key="3">
    <source>
        <dbReference type="ARBA" id="ARBA00023274"/>
    </source>
</evidence>
<keyword evidence="2 5" id="KW-0689">Ribosomal protein</keyword>
<reference evidence="5" key="2">
    <citation type="submission" date="2023-05" db="EMBL/GenBank/DDBJ databases">
        <authorList>
            <person name="Schelkunov M.I."/>
        </authorList>
    </citation>
    <scope>NUCLEOTIDE SEQUENCE</scope>
    <source>
        <strain evidence="5">Hsosn_3</strain>
        <tissue evidence="5">Leaf</tissue>
    </source>
</reference>
<organism evidence="5 6">
    <name type="scientific">Heracleum sosnowskyi</name>
    <dbReference type="NCBI Taxonomy" id="360622"/>
    <lineage>
        <taxon>Eukaryota</taxon>
        <taxon>Viridiplantae</taxon>
        <taxon>Streptophyta</taxon>
        <taxon>Embryophyta</taxon>
        <taxon>Tracheophyta</taxon>
        <taxon>Spermatophyta</taxon>
        <taxon>Magnoliopsida</taxon>
        <taxon>eudicotyledons</taxon>
        <taxon>Gunneridae</taxon>
        <taxon>Pentapetalae</taxon>
        <taxon>asterids</taxon>
        <taxon>campanulids</taxon>
        <taxon>Apiales</taxon>
        <taxon>Apiaceae</taxon>
        <taxon>Apioideae</taxon>
        <taxon>apioid superclade</taxon>
        <taxon>Tordylieae</taxon>
        <taxon>Tordyliinae</taxon>
        <taxon>Heracleum</taxon>
    </lineage>
</organism>
<dbReference type="InterPro" id="IPR028626">
    <property type="entry name" value="Ribosomal_eS28_CS"/>
</dbReference>
<protein>
    <submittedName>
        <fullName evidence="5">40S ribosomal protein S28</fullName>
    </submittedName>
</protein>
<keyword evidence="4" id="KW-0472">Membrane</keyword>
<dbReference type="GO" id="GO:0000028">
    <property type="term" value="P:ribosomal small subunit assembly"/>
    <property type="evidence" value="ECO:0007669"/>
    <property type="project" value="TreeGrafter"/>
</dbReference>
<dbReference type="InterPro" id="IPR000289">
    <property type="entry name" value="Ribosomal_eS28"/>
</dbReference>
<feature type="transmembrane region" description="Helical" evidence="4">
    <location>
        <begin position="6"/>
        <end position="32"/>
    </location>
</feature>
<dbReference type="HAMAP" id="MF_00292">
    <property type="entry name" value="Ribosomal_eS28"/>
    <property type="match status" value="1"/>
</dbReference>
<dbReference type="CDD" id="cd04457">
    <property type="entry name" value="S1_S28E"/>
    <property type="match status" value="1"/>
</dbReference>
<keyword evidence="6" id="KW-1185">Reference proteome</keyword>
<proteinExistence type="inferred from homology"/>